<dbReference type="Pfam" id="PF00932">
    <property type="entry name" value="LTD"/>
    <property type="match status" value="1"/>
</dbReference>
<feature type="domain" description="LTD" evidence="2">
    <location>
        <begin position="43"/>
        <end position="151"/>
    </location>
</feature>
<proteinExistence type="predicted"/>
<keyword evidence="4" id="KW-1185">Reference proteome</keyword>
<evidence type="ECO:0000313" key="4">
    <source>
        <dbReference type="Proteomes" id="UP001218071"/>
    </source>
</evidence>
<evidence type="ECO:0000313" key="3">
    <source>
        <dbReference type="EMBL" id="WCZ39359.1"/>
    </source>
</evidence>
<gene>
    <name evidence="3" type="ORF">CJEDD_08855</name>
</gene>
<sequence>MLCAGASRLHRAIVIALPLAAGSVPKAVAQDEAMHGIMKFRRGVVITELNNGGPGGYHDNFIEIAHWSDSPVDVTGWQLFRCTGTGSVASAPQNTLDGTIGAGETWVFARESSQSTIADADVKGRYKTSFANESYGALLRDKGGKTVDAVAVQFPGTASQACGEGAVLANTTDSALGESFQRVKDTDDNASDFIRAPRTPNKAHATEASAAPKRGDVLISEVYHTGPDGEGLIEIANYGKQEVDIADLRIDVVKQFGRRFNGYTRAGQMPVDKLAPGQAVVMSRERLASAWGAEIIRGGCPPT</sequence>
<dbReference type="Proteomes" id="UP001218071">
    <property type="component" value="Chromosome"/>
</dbReference>
<dbReference type="SUPFAM" id="SSF74853">
    <property type="entry name" value="Lamin A/C globular tail domain"/>
    <property type="match status" value="1"/>
</dbReference>
<feature type="chain" id="PRO_5045544150" description="LTD domain-containing protein" evidence="1">
    <location>
        <begin position="30"/>
        <end position="303"/>
    </location>
</feature>
<protein>
    <recommendedName>
        <fullName evidence="2">LTD domain-containing protein</fullName>
    </recommendedName>
</protein>
<evidence type="ECO:0000259" key="2">
    <source>
        <dbReference type="Pfam" id="PF00932"/>
    </source>
</evidence>
<feature type="signal peptide" evidence="1">
    <location>
        <begin position="1"/>
        <end position="29"/>
    </location>
</feature>
<accession>A0ABY7UNW5</accession>
<keyword evidence="1" id="KW-0732">Signal</keyword>
<dbReference type="EMBL" id="CP063194">
    <property type="protein sequence ID" value="WCZ39359.1"/>
    <property type="molecule type" value="Genomic_DNA"/>
</dbReference>
<organism evidence="3 4">
    <name type="scientific">Corynebacterium jeddahense</name>
    <dbReference type="NCBI Taxonomy" id="1414719"/>
    <lineage>
        <taxon>Bacteria</taxon>
        <taxon>Bacillati</taxon>
        <taxon>Actinomycetota</taxon>
        <taxon>Actinomycetes</taxon>
        <taxon>Mycobacteriales</taxon>
        <taxon>Corynebacteriaceae</taxon>
        <taxon>Corynebacterium</taxon>
    </lineage>
</organism>
<evidence type="ECO:0000256" key="1">
    <source>
        <dbReference type="SAM" id="SignalP"/>
    </source>
</evidence>
<name>A0ABY7UNW5_9CORY</name>
<reference evidence="3 4" key="1">
    <citation type="submission" date="2020-10" db="EMBL/GenBank/DDBJ databases">
        <title>Complete genome sequence of Corynebacterium jeddahense DSM 45997, type strain of Corynebacterium jeddahense.</title>
        <authorList>
            <person name="Busche T."/>
            <person name="Kalinowski J."/>
            <person name="Ruckert C."/>
        </authorList>
    </citation>
    <scope>NUCLEOTIDE SEQUENCE [LARGE SCALE GENOMIC DNA]</scope>
    <source>
        <strain evidence="3 4">DSM 45997</strain>
    </source>
</reference>
<dbReference type="InterPro" id="IPR036415">
    <property type="entry name" value="Lamin_tail_dom_sf"/>
</dbReference>
<dbReference type="InterPro" id="IPR001322">
    <property type="entry name" value="Lamin_tail_dom"/>
</dbReference>